<proteinExistence type="predicted"/>
<name>A0A0A9DB46_ARUDO</name>
<organism evidence="1">
    <name type="scientific">Arundo donax</name>
    <name type="common">Giant reed</name>
    <name type="synonym">Donax arundinaceus</name>
    <dbReference type="NCBI Taxonomy" id="35708"/>
    <lineage>
        <taxon>Eukaryota</taxon>
        <taxon>Viridiplantae</taxon>
        <taxon>Streptophyta</taxon>
        <taxon>Embryophyta</taxon>
        <taxon>Tracheophyta</taxon>
        <taxon>Spermatophyta</taxon>
        <taxon>Magnoliopsida</taxon>
        <taxon>Liliopsida</taxon>
        <taxon>Poales</taxon>
        <taxon>Poaceae</taxon>
        <taxon>PACMAD clade</taxon>
        <taxon>Arundinoideae</taxon>
        <taxon>Arundineae</taxon>
        <taxon>Arundo</taxon>
    </lineage>
</organism>
<sequence>MVHQRQAFTHSSPLQWSVGAKPFACPSPLHGPSQPSLACPSPSCHIKATLYIASSTPPLCQFCSLLRNFHSTIYSY</sequence>
<dbReference type="AlphaFoldDB" id="A0A0A9DB46"/>
<reference evidence="1" key="1">
    <citation type="submission" date="2014-09" db="EMBL/GenBank/DDBJ databases">
        <authorList>
            <person name="Magalhaes I.L.F."/>
            <person name="Oliveira U."/>
            <person name="Santos F.R."/>
            <person name="Vidigal T.H.D.A."/>
            <person name="Brescovit A.D."/>
            <person name="Santos A.J."/>
        </authorList>
    </citation>
    <scope>NUCLEOTIDE SEQUENCE</scope>
    <source>
        <tissue evidence="1">Shoot tissue taken approximately 20 cm above the soil surface</tissue>
    </source>
</reference>
<reference evidence="1" key="2">
    <citation type="journal article" date="2015" name="Data Brief">
        <title>Shoot transcriptome of the giant reed, Arundo donax.</title>
        <authorList>
            <person name="Barrero R.A."/>
            <person name="Guerrero F.D."/>
            <person name="Moolhuijzen P."/>
            <person name="Goolsby J.A."/>
            <person name="Tidwell J."/>
            <person name="Bellgard S.E."/>
            <person name="Bellgard M.I."/>
        </authorList>
    </citation>
    <scope>NUCLEOTIDE SEQUENCE</scope>
    <source>
        <tissue evidence="1">Shoot tissue taken approximately 20 cm above the soil surface</tissue>
    </source>
</reference>
<evidence type="ECO:0000313" key="1">
    <source>
        <dbReference type="EMBL" id="JAD82885.1"/>
    </source>
</evidence>
<dbReference type="EMBL" id="GBRH01215010">
    <property type="protein sequence ID" value="JAD82885.1"/>
    <property type="molecule type" value="Transcribed_RNA"/>
</dbReference>
<protein>
    <submittedName>
        <fullName evidence="1">Uncharacterized protein</fullName>
    </submittedName>
</protein>
<accession>A0A0A9DB46</accession>